<dbReference type="AlphaFoldDB" id="A0AAV6U031"/>
<gene>
    <name evidence="2" type="ORF">JTE90_021262</name>
</gene>
<accession>A0AAV6U031</accession>
<dbReference type="Proteomes" id="UP000827092">
    <property type="component" value="Unassembled WGS sequence"/>
</dbReference>
<evidence type="ECO:0000313" key="2">
    <source>
        <dbReference type="EMBL" id="KAG8177259.1"/>
    </source>
</evidence>
<dbReference type="EMBL" id="JAFNEN010000794">
    <property type="protein sequence ID" value="KAG8177259.1"/>
    <property type="molecule type" value="Genomic_DNA"/>
</dbReference>
<evidence type="ECO:0000256" key="1">
    <source>
        <dbReference type="SAM" id="MobiDB-lite"/>
    </source>
</evidence>
<reference evidence="2 3" key="1">
    <citation type="journal article" date="2022" name="Nat. Ecol. Evol.">
        <title>A masculinizing supergene underlies an exaggerated male reproductive morph in a spider.</title>
        <authorList>
            <person name="Hendrickx F."/>
            <person name="De Corte Z."/>
            <person name="Sonet G."/>
            <person name="Van Belleghem S.M."/>
            <person name="Kostlbacher S."/>
            <person name="Vangestel C."/>
        </authorList>
    </citation>
    <scope>NUCLEOTIDE SEQUENCE [LARGE SCALE GENOMIC DNA]</scope>
    <source>
        <strain evidence="2">W744_W776</strain>
    </source>
</reference>
<keyword evidence="3" id="KW-1185">Reference proteome</keyword>
<sequence>MVKTFRAWSYIWFDTADASDRDGGLFLEKAPLSLRSAAIDLTWKPGRVYPEPVTPLMLWNRLSRRHRTMRNMELAGHKGREPESPSPSFRTCTRV</sequence>
<name>A0AAV6U031_9ARAC</name>
<feature type="region of interest" description="Disordered" evidence="1">
    <location>
        <begin position="73"/>
        <end position="95"/>
    </location>
</feature>
<organism evidence="2 3">
    <name type="scientific">Oedothorax gibbosus</name>
    <dbReference type="NCBI Taxonomy" id="931172"/>
    <lineage>
        <taxon>Eukaryota</taxon>
        <taxon>Metazoa</taxon>
        <taxon>Ecdysozoa</taxon>
        <taxon>Arthropoda</taxon>
        <taxon>Chelicerata</taxon>
        <taxon>Arachnida</taxon>
        <taxon>Araneae</taxon>
        <taxon>Araneomorphae</taxon>
        <taxon>Entelegynae</taxon>
        <taxon>Araneoidea</taxon>
        <taxon>Linyphiidae</taxon>
        <taxon>Erigoninae</taxon>
        <taxon>Oedothorax</taxon>
    </lineage>
</organism>
<evidence type="ECO:0000313" key="3">
    <source>
        <dbReference type="Proteomes" id="UP000827092"/>
    </source>
</evidence>
<proteinExistence type="predicted"/>
<comment type="caution">
    <text evidence="2">The sequence shown here is derived from an EMBL/GenBank/DDBJ whole genome shotgun (WGS) entry which is preliminary data.</text>
</comment>
<protein>
    <submittedName>
        <fullName evidence="2">Uncharacterized protein</fullName>
    </submittedName>
</protein>
<feature type="compositionally biased region" description="Polar residues" evidence="1">
    <location>
        <begin position="86"/>
        <end position="95"/>
    </location>
</feature>